<evidence type="ECO:0000313" key="6">
    <source>
        <dbReference type="EMBL" id="PVD26039.1"/>
    </source>
</evidence>
<dbReference type="Pfam" id="PF14492">
    <property type="entry name" value="EFG_III"/>
    <property type="match status" value="1"/>
</dbReference>
<dbReference type="PRINTS" id="PR00315">
    <property type="entry name" value="ELONGATNFCT"/>
</dbReference>
<evidence type="ECO:0000256" key="2">
    <source>
        <dbReference type="ARBA" id="ARBA00022917"/>
    </source>
</evidence>
<dbReference type="InterPro" id="IPR005225">
    <property type="entry name" value="Small_GTP-bd"/>
</dbReference>
<dbReference type="PANTHER" id="PTHR43261">
    <property type="entry name" value="TRANSLATION ELONGATION FACTOR G-RELATED"/>
    <property type="match status" value="1"/>
</dbReference>
<dbReference type="SUPFAM" id="SSF54211">
    <property type="entry name" value="Ribosomal protein S5 domain 2-like"/>
    <property type="match status" value="1"/>
</dbReference>
<keyword evidence="3" id="KW-0496">Mitochondrion</keyword>
<reference evidence="6 7" key="1">
    <citation type="submission" date="2018-04" db="EMBL/GenBank/DDBJ databases">
        <title>The genome of golden apple snail Pomacea canaliculata provides insight into stress tolerance and invasive adaptation.</title>
        <authorList>
            <person name="Liu C."/>
            <person name="Liu B."/>
            <person name="Ren Y."/>
            <person name="Zhang Y."/>
            <person name="Wang H."/>
            <person name="Li S."/>
            <person name="Jiang F."/>
            <person name="Yin L."/>
            <person name="Zhang G."/>
            <person name="Qian W."/>
            <person name="Fan W."/>
        </authorList>
    </citation>
    <scope>NUCLEOTIDE SEQUENCE [LARGE SCALE GENOMIC DNA]</scope>
    <source>
        <strain evidence="6">SZHN2017</strain>
        <tissue evidence="6">Muscle</tissue>
    </source>
</reference>
<dbReference type="Pfam" id="PF00009">
    <property type="entry name" value="GTP_EFTU"/>
    <property type="match status" value="1"/>
</dbReference>
<dbReference type="InterPro" id="IPR009000">
    <property type="entry name" value="Transl_B-barrel_sf"/>
</dbReference>
<dbReference type="GO" id="GO:0032790">
    <property type="term" value="P:ribosome disassembly"/>
    <property type="evidence" value="ECO:0007669"/>
    <property type="project" value="TreeGrafter"/>
</dbReference>
<keyword evidence="1" id="KW-0547">Nucleotide-binding</keyword>
<dbReference type="InterPro" id="IPR031157">
    <property type="entry name" value="G_TR_CS"/>
</dbReference>
<dbReference type="Gene3D" id="3.30.230.10">
    <property type="match status" value="1"/>
</dbReference>
<accession>A0A2T7NXZ3</accession>
<dbReference type="GO" id="GO:0005759">
    <property type="term" value="C:mitochondrial matrix"/>
    <property type="evidence" value="ECO:0007669"/>
    <property type="project" value="UniProtKB-ARBA"/>
</dbReference>
<dbReference type="AlphaFoldDB" id="A0A2T7NXZ3"/>
<dbReference type="STRING" id="400727.A0A2T7NXZ3"/>
<dbReference type="Gene3D" id="3.40.50.300">
    <property type="entry name" value="P-loop containing nucleotide triphosphate hydrolases"/>
    <property type="match status" value="1"/>
</dbReference>
<evidence type="ECO:0000256" key="3">
    <source>
        <dbReference type="ARBA" id="ARBA00023128"/>
    </source>
</evidence>
<dbReference type="EMBL" id="PZQS01000008">
    <property type="protein sequence ID" value="PVD26039.1"/>
    <property type="molecule type" value="Genomic_DNA"/>
</dbReference>
<dbReference type="OrthoDB" id="198619at2759"/>
<dbReference type="GO" id="GO:0005525">
    <property type="term" value="F:GTP binding"/>
    <property type="evidence" value="ECO:0007669"/>
    <property type="project" value="UniProtKB-KW"/>
</dbReference>
<dbReference type="InterPro" id="IPR014721">
    <property type="entry name" value="Ribsml_uS5_D2-typ_fold_subgr"/>
</dbReference>
<feature type="domain" description="Tr-type G" evidence="5">
    <location>
        <begin position="2"/>
        <end position="285"/>
    </location>
</feature>
<organism evidence="6 7">
    <name type="scientific">Pomacea canaliculata</name>
    <name type="common">Golden apple snail</name>
    <dbReference type="NCBI Taxonomy" id="400727"/>
    <lineage>
        <taxon>Eukaryota</taxon>
        <taxon>Metazoa</taxon>
        <taxon>Spiralia</taxon>
        <taxon>Lophotrochozoa</taxon>
        <taxon>Mollusca</taxon>
        <taxon>Gastropoda</taxon>
        <taxon>Caenogastropoda</taxon>
        <taxon>Architaenioglossa</taxon>
        <taxon>Ampullarioidea</taxon>
        <taxon>Ampullariidae</taxon>
        <taxon>Pomacea</taxon>
    </lineage>
</organism>
<dbReference type="GO" id="GO:0003924">
    <property type="term" value="F:GTPase activity"/>
    <property type="evidence" value="ECO:0007669"/>
    <property type="project" value="InterPro"/>
</dbReference>
<dbReference type="InterPro" id="IPR027417">
    <property type="entry name" value="P-loop_NTPase"/>
</dbReference>
<keyword evidence="7" id="KW-1185">Reference proteome</keyword>
<dbReference type="Gene3D" id="2.40.30.10">
    <property type="entry name" value="Translation factors"/>
    <property type="match status" value="1"/>
</dbReference>
<dbReference type="InterPro" id="IPR041095">
    <property type="entry name" value="EFG_II"/>
</dbReference>
<dbReference type="SUPFAM" id="SSF54980">
    <property type="entry name" value="EF-G C-terminal domain-like"/>
    <property type="match status" value="1"/>
</dbReference>
<evidence type="ECO:0000256" key="4">
    <source>
        <dbReference type="ARBA" id="ARBA00023134"/>
    </source>
</evidence>
<keyword evidence="4" id="KW-0342">GTP-binding</keyword>
<dbReference type="Proteomes" id="UP000245119">
    <property type="component" value="Linkage Group LG8"/>
</dbReference>
<dbReference type="CDD" id="cd04088">
    <property type="entry name" value="EFG_mtEFG_II"/>
    <property type="match status" value="1"/>
</dbReference>
<dbReference type="InterPro" id="IPR020568">
    <property type="entry name" value="Ribosomal_Su5_D2-typ_SF"/>
</dbReference>
<dbReference type="PANTHER" id="PTHR43261:SF1">
    <property type="entry name" value="RIBOSOME-RELEASING FACTOR 2, MITOCHONDRIAL"/>
    <property type="match status" value="1"/>
</dbReference>
<dbReference type="PROSITE" id="PS00301">
    <property type="entry name" value="G_TR_1"/>
    <property type="match status" value="1"/>
</dbReference>
<keyword evidence="2" id="KW-0648">Protein biosynthesis</keyword>
<evidence type="ECO:0000259" key="5">
    <source>
        <dbReference type="PROSITE" id="PS51722"/>
    </source>
</evidence>
<proteinExistence type="predicted"/>
<comment type="caution">
    <text evidence="6">The sequence shown here is derived from an EMBL/GenBank/DDBJ whole genome shotgun (WGS) entry which is preliminary data.</text>
</comment>
<name>A0A2T7NXZ3_POMCA</name>
<dbReference type="CDD" id="cd01886">
    <property type="entry name" value="EF-G"/>
    <property type="match status" value="1"/>
</dbReference>
<dbReference type="Pfam" id="PF22042">
    <property type="entry name" value="EF-G_D2"/>
    <property type="match status" value="1"/>
</dbReference>
<gene>
    <name evidence="6" type="ORF">C0Q70_13707</name>
</gene>
<dbReference type="NCBIfam" id="TIGR00231">
    <property type="entry name" value="small_GTP"/>
    <property type="match status" value="1"/>
</dbReference>
<evidence type="ECO:0000313" key="7">
    <source>
        <dbReference type="Proteomes" id="UP000245119"/>
    </source>
</evidence>
<evidence type="ECO:0000256" key="1">
    <source>
        <dbReference type="ARBA" id="ARBA00022741"/>
    </source>
</evidence>
<dbReference type="GO" id="GO:0032543">
    <property type="term" value="P:mitochondrial translation"/>
    <property type="evidence" value="ECO:0007669"/>
    <property type="project" value="TreeGrafter"/>
</dbReference>
<protein>
    <recommendedName>
        <fullName evidence="5">Tr-type G domain-containing protein</fullName>
    </recommendedName>
</protein>
<dbReference type="InterPro" id="IPR053905">
    <property type="entry name" value="EF-G-like_DII"/>
</dbReference>
<dbReference type="FunFam" id="3.40.50.300:FF:000514">
    <property type="entry name" value="Ribosome-releasing factor 2, mitochondrial"/>
    <property type="match status" value="1"/>
</dbReference>
<sequence length="574" mass="63573">MTTIRNIGIMAHIDAGKTTTTERMLYYSGFSKHLGDVDRGNTVMDYMAQERDRGITINSAAITFHWNHHKINLIDTPGHVDFTMEVERCLRVLDGSVAVLDASAGVEAQTLTVWRQADKYSVPRIVFLNKMDKTGASVEMCLTSLRDKLHVCPLLLQLPIGKGKDFSGIIDLISLQSVQWDSGLSQDGSKCIFEKLTPKNGDLYRDALSARATLVGQLADHDEHIADLVLSEVPLEEISMEDIQAAVRRVTLSQKLVPVLCGSSLKNKGVQPLMDAVVSYLPSPKDISYGFADYYGTDLCALAFKVTHDQHRGALTFLRIYAGALQSGSTIYNINRKTTEKTSRVLQVYADELHDISQAVAGNIVAVAGLKKTFTGDTLTLNQTTAKTAAKAWEKDHQKKNPIKPHWEEMNDKDEQNHLELDMPVLAGVEVPSPVFFCSIEPPSMSHQKALDHALECLQKEDPSLKVEPNHETTLFRHVEVSSSRENPIEHLRPRHLKAIESGITSALSNGPILRFPMIHIDVALHEFSTRPGTSLAMVSACAAQCVGQAVKEAHPVLLEPMMKMEVNMTQFFK</sequence>
<dbReference type="SUPFAM" id="SSF52540">
    <property type="entry name" value="P-loop containing nucleoside triphosphate hydrolases"/>
    <property type="match status" value="1"/>
</dbReference>
<dbReference type="InterPro" id="IPR035647">
    <property type="entry name" value="EFG_III/V"/>
</dbReference>
<dbReference type="PROSITE" id="PS51722">
    <property type="entry name" value="G_TR_2"/>
    <property type="match status" value="1"/>
</dbReference>
<dbReference type="InterPro" id="IPR000795">
    <property type="entry name" value="T_Tr_GTP-bd_dom"/>
</dbReference>
<dbReference type="SUPFAM" id="SSF50447">
    <property type="entry name" value="Translation proteins"/>
    <property type="match status" value="1"/>
</dbReference>